<dbReference type="AlphaFoldDB" id="A0A5Q4BC73"/>
<protein>
    <submittedName>
        <fullName evidence="1">Uncharacterized protein</fullName>
    </submittedName>
</protein>
<accession>A0A5Q4BC73</accession>
<comment type="caution">
    <text evidence="1">The sequence shown here is derived from an EMBL/GenBank/DDBJ whole genome shotgun (WGS) entry which is preliminary data.</text>
</comment>
<dbReference type="Proteomes" id="UP000326340">
    <property type="component" value="Unassembled WGS sequence"/>
</dbReference>
<evidence type="ECO:0000313" key="2">
    <source>
        <dbReference type="Proteomes" id="UP000326340"/>
    </source>
</evidence>
<proteinExistence type="predicted"/>
<dbReference type="EMBL" id="PUHP01002302">
    <property type="protein sequence ID" value="TQN64512.1"/>
    <property type="molecule type" value="Genomic_DNA"/>
</dbReference>
<sequence length="64" mass="7142">GVYFTLLLIHRERRLSGRLFDHRRPGRAIDSAAALRPNRCGRVLRSISVPLSSPRPRGHEGAGL</sequence>
<name>A0A5Q4BC73_9PEZI</name>
<evidence type="ECO:0000313" key="1">
    <source>
        <dbReference type="EMBL" id="TQN64512.1"/>
    </source>
</evidence>
<gene>
    <name evidence="1" type="ORF">CSHISOI_10917</name>
</gene>
<organism evidence="1 2">
    <name type="scientific">Colletotrichum shisoi</name>
    <dbReference type="NCBI Taxonomy" id="2078593"/>
    <lineage>
        <taxon>Eukaryota</taxon>
        <taxon>Fungi</taxon>
        <taxon>Dikarya</taxon>
        <taxon>Ascomycota</taxon>
        <taxon>Pezizomycotina</taxon>
        <taxon>Sordariomycetes</taxon>
        <taxon>Hypocreomycetidae</taxon>
        <taxon>Glomerellales</taxon>
        <taxon>Glomerellaceae</taxon>
        <taxon>Colletotrichum</taxon>
        <taxon>Colletotrichum destructivum species complex</taxon>
    </lineage>
</organism>
<feature type="non-terminal residue" evidence="1">
    <location>
        <position position="1"/>
    </location>
</feature>
<keyword evidence="2" id="KW-1185">Reference proteome</keyword>
<reference evidence="1 2" key="1">
    <citation type="journal article" date="2019" name="Sci. Rep.">
        <title>Colletotrichum shisoi sp. nov., an anthracnose pathogen of Perilla frutescens in Japan: molecular phylogenetic, morphological and genomic evidence.</title>
        <authorList>
            <person name="Gan P."/>
            <person name="Tsushima A."/>
            <person name="Hiroyama R."/>
            <person name="Narusaka M."/>
            <person name="Takano Y."/>
            <person name="Narusaka Y."/>
            <person name="Kawaradani M."/>
            <person name="Damm U."/>
            <person name="Shirasu K."/>
        </authorList>
    </citation>
    <scope>NUCLEOTIDE SEQUENCE [LARGE SCALE GENOMIC DNA]</scope>
    <source>
        <strain evidence="1 2">PG-2018a</strain>
    </source>
</reference>